<dbReference type="AlphaFoldDB" id="A0A1G1L0V9"/>
<evidence type="ECO:0000313" key="5">
    <source>
        <dbReference type="Proteomes" id="UP000178187"/>
    </source>
</evidence>
<dbReference type="GO" id="GO:0046870">
    <property type="term" value="F:cadmium ion binding"/>
    <property type="evidence" value="ECO:0007669"/>
    <property type="project" value="TreeGrafter"/>
</dbReference>
<keyword evidence="1" id="KW-0227">DNA damage</keyword>
<reference evidence="4 5" key="1">
    <citation type="journal article" date="2016" name="Nat. Commun.">
        <title>Thousands of microbial genomes shed light on interconnected biogeochemical processes in an aquifer system.</title>
        <authorList>
            <person name="Anantharaman K."/>
            <person name="Brown C.T."/>
            <person name="Hug L.A."/>
            <person name="Sharon I."/>
            <person name="Castelle C.J."/>
            <person name="Probst A.J."/>
            <person name="Thomas B.C."/>
            <person name="Singh A."/>
            <person name="Wilkins M.J."/>
            <person name="Karaoz U."/>
            <person name="Brodie E.L."/>
            <person name="Williams K.H."/>
            <person name="Hubbard S.S."/>
            <person name="Banfield J.F."/>
        </authorList>
    </citation>
    <scope>NUCLEOTIDE SEQUENCE [LARGE SCALE GENOMIC DNA]</scope>
</reference>
<dbReference type="GO" id="GO:0008270">
    <property type="term" value="F:zinc ion binding"/>
    <property type="evidence" value="ECO:0007669"/>
    <property type="project" value="TreeGrafter"/>
</dbReference>
<dbReference type="GO" id="GO:1990169">
    <property type="term" value="P:stress response to copper ion"/>
    <property type="evidence" value="ECO:0007669"/>
    <property type="project" value="TreeGrafter"/>
</dbReference>
<protein>
    <recommendedName>
        <fullName evidence="3">UVR domain-containing protein</fullName>
    </recommendedName>
</protein>
<dbReference type="InterPro" id="IPR036876">
    <property type="entry name" value="UVR_dom_sf"/>
</dbReference>
<organism evidence="4 5">
    <name type="scientific">Candidatus Danuiimicrobium aquiferis</name>
    <dbReference type="NCBI Taxonomy" id="1801832"/>
    <lineage>
        <taxon>Bacteria</taxon>
        <taxon>Pseudomonadati</taxon>
        <taxon>Candidatus Omnitrophota</taxon>
        <taxon>Candidatus Danuiimicrobium</taxon>
    </lineage>
</organism>
<evidence type="ECO:0000313" key="4">
    <source>
        <dbReference type="EMBL" id="OGW98519.1"/>
    </source>
</evidence>
<dbReference type="PROSITE" id="PS50151">
    <property type="entry name" value="UVR"/>
    <property type="match status" value="1"/>
</dbReference>
<dbReference type="PIRSF" id="PIRSF015034">
    <property type="entry name" value="YacH"/>
    <property type="match status" value="1"/>
</dbReference>
<dbReference type="InterPro" id="IPR025542">
    <property type="entry name" value="YacH"/>
</dbReference>
<dbReference type="EMBL" id="MHFR01000032">
    <property type="protein sequence ID" value="OGW98519.1"/>
    <property type="molecule type" value="Genomic_DNA"/>
</dbReference>
<dbReference type="GO" id="GO:0005507">
    <property type="term" value="F:copper ion binding"/>
    <property type="evidence" value="ECO:0007669"/>
    <property type="project" value="TreeGrafter"/>
</dbReference>
<evidence type="ECO:0000259" key="3">
    <source>
        <dbReference type="PROSITE" id="PS50151"/>
    </source>
</evidence>
<feature type="domain" description="UVR" evidence="3">
    <location>
        <begin position="127"/>
        <end position="162"/>
    </location>
</feature>
<accession>A0A1G1L0V9</accession>
<dbReference type="Proteomes" id="UP000178187">
    <property type="component" value="Unassembled WGS sequence"/>
</dbReference>
<dbReference type="Pfam" id="PF02151">
    <property type="entry name" value="UVR"/>
    <property type="match status" value="1"/>
</dbReference>
<dbReference type="SUPFAM" id="SSF46600">
    <property type="entry name" value="C-terminal UvrC-binding domain of UvrB"/>
    <property type="match status" value="1"/>
</dbReference>
<keyword evidence="1" id="KW-0742">SOS response</keyword>
<comment type="caution">
    <text evidence="4">The sequence shown here is derived from an EMBL/GenBank/DDBJ whole genome shotgun (WGS) entry which is preliminary data.</text>
</comment>
<name>A0A1G1L0V9_9BACT</name>
<dbReference type="InterPro" id="IPR001943">
    <property type="entry name" value="UVR_dom"/>
</dbReference>
<gene>
    <name evidence="4" type="ORF">A3G33_09040</name>
</gene>
<dbReference type="GO" id="GO:1990170">
    <property type="term" value="P:stress response to cadmium ion"/>
    <property type="evidence" value="ECO:0007669"/>
    <property type="project" value="TreeGrafter"/>
</dbReference>
<keyword evidence="2" id="KW-0175">Coiled coil</keyword>
<dbReference type="GO" id="GO:0050897">
    <property type="term" value="F:cobalt ion binding"/>
    <property type="evidence" value="ECO:0007669"/>
    <property type="project" value="TreeGrafter"/>
</dbReference>
<dbReference type="PANTHER" id="PTHR38430:SF1">
    <property type="entry name" value="PROTEIN-ARGININE KINASE ACTIVATOR PROTEIN"/>
    <property type="match status" value="1"/>
</dbReference>
<dbReference type="PANTHER" id="PTHR38430">
    <property type="entry name" value="PROTEIN-ARGININE KINASE ACTIVATOR PROTEIN"/>
    <property type="match status" value="1"/>
</dbReference>
<evidence type="ECO:0000256" key="1">
    <source>
        <dbReference type="ARBA" id="ARBA00023236"/>
    </source>
</evidence>
<proteinExistence type="predicted"/>
<feature type="coiled-coil region" evidence="2">
    <location>
        <begin position="142"/>
        <end position="169"/>
    </location>
</feature>
<evidence type="ECO:0000256" key="2">
    <source>
        <dbReference type="SAM" id="Coils"/>
    </source>
</evidence>
<sequence>MVCNVCGKNEATIHLTEILNNQMIEIHLCENCSVQKGSDFKSHFNVNQLLANLGEFGGGMKAAQAVRLICKGCSMTYEEFAKSGRLGCPDCYVSFEKQLLPLLKRIQRQPQHTGKIPKKTSDKIKKAFTIRELHEKLQKNIQAEAYEEAAQIRDQIRQVEEKIKKEKESSKELPKKSKS</sequence>
<dbReference type="GO" id="GO:0009432">
    <property type="term" value="P:SOS response"/>
    <property type="evidence" value="ECO:0007669"/>
    <property type="project" value="UniProtKB-KW"/>
</dbReference>